<reference evidence="9 10" key="1">
    <citation type="submission" date="2021-06" db="EMBL/GenBank/DDBJ databases">
        <authorList>
            <person name="Sun Q."/>
            <person name="Li D."/>
        </authorList>
    </citation>
    <scope>NUCLEOTIDE SEQUENCE [LARGE SCALE GENOMIC DNA]</scope>
    <source>
        <strain evidence="9 10">MSJ-40</strain>
    </source>
</reference>
<name>A0ABS6E5B8_9FIRM</name>
<evidence type="ECO:0000256" key="8">
    <source>
        <dbReference type="SAM" id="Phobius"/>
    </source>
</evidence>
<feature type="transmembrane region" description="Helical" evidence="8">
    <location>
        <begin position="247"/>
        <end position="278"/>
    </location>
</feature>
<feature type="transmembrane region" description="Helical" evidence="8">
    <location>
        <begin position="347"/>
        <end position="366"/>
    </location>
</feature>
<dbReference type="Proteomes" id="UP000749471">
    <property type="component" value="Unassembled WGS sequence"/>
</dbReference>
<accession>A0ABS6E5B8</accession>
<keyword evidence="3" id="KW-0813">Transport</keyword>
<gene>
    <name evidence="9" type="ORF">KQI42_08410</name>
</gene>
<evidence type="ECO:0000256" key="1">
    <source>
        <dbReference type="ARBA" id="ARBA00004651"/>
    </source>
</evidence>
<feature type="transmembrane region" description="Helical" evidence="8">
    <location>
        <begin position="88"/>
        <end position="109"/>
    </location>
</feature>
<keyword evidence="5 8" id="KW-0812">Transmembrane</keyword>
<keyword evidence="4" id="KW-1003">Cell membrane</keyword>
<keyword evidence="10" id="KW-1185">Reference proteome</keyword>
<dbReference type="PANTHER" id="PTHR21716:SF53">
    <property type="entry name" value="PERMEASE PERM-RELATED"/>
    <property type="match status" value="1"/>
</dbReference>
<evidence type="ECO:0000313" key="9">
    <source>
        <dbReference type="EMBL" id="MBU5438026.1"/>
    </source>
</evidence>
<dbReference type="Pfam" id="PF01594">
    <property type="entry name" value="AI-2E_transport"/>
    <property type="match status" value="1"/>
</dbReference>
<comment type="subcellular location">
    <subcellularLocation>
        <location evidence="1">Cell membrane</location>
        <topology evidence="1">Multi-pass membrane protein</topology>
    </subcellularLocation>
</comment>
<protein>
    <submittedName>
        <fullName evidence="9">AI-2E family transporter</fullName>
    </submittedName>
</protein>
<dbReference type="PANTHER" id="PTHR21716">
    <property type="entry name" value="TRANSMEMBRANE PROTEIN"/>
    <property type="match status" value="1"/>
</dbReference>
<dbReference type="InterPro" id="IPR002549">
    <property type="entry name" value="AI-2E-like"/>
</dbReference>
<feature type="transmembrane region" description="Helical" evidence="8">
    <location>
        <begin position="12"/>
        <end position="30"/>
    </location>
</feature>
<dbReference type="EMBL" id="JAHLPM010000006">
    <property type="protein sequence ID" value="MBU5438026.1"/>
    <property type="molecule type" value="Genomic_DNA"/>
</dbReference>
<dbReference type="RefSeq" id="WP_216518768.1">
    <property type="nucleotide sequence ID" value="NZ_JAHLPM010000006.1"/>
</dbReference>
<comment type="caution">
    <text evidence="9">The sequence shown here is derived from an EMBL/GenBank/DDBJ whole genome shotgun (WGS) entry which is preliminary data.</text>
</comment>
<evidence type="ECO:0000256" key="6">
    <source>
        <dbReference type="ARBA" id="ARBA00022989"/>
    </source>
</evidence>
<evidence type="ECO:0000256" key="2">
    <source>
        <dbReference type="ARBA" id="ARBA00009773"/>
    </source>
</evidence>
<proteinExistence type="inferred from homology"/>
<keyword evidence="6 8" id="KW-1133">Transmembrane helix</keyword>
<organism evidence="9 10">
    <name type="scientific">Tissierella simiarum</name>
    <dbReference type="NCBI Taxonomy" id="2841534"/>
    <lineage>
        <taxon>Bacteria</taxon>
        <taxon>Bacillati</taxon>
        <taxon>Bacillota</taxon>
        <taxon>Tissierellia</taxon>
        <taxon>Tissierellales</taxon>
        <taxon>Tissierellaceae</taxon>
        <taxon>Tissierella</taxon>
    </lineage>
</organism>
<evidence type="ECO:0000256" key="5">
    <source>
        <dbReference type="ARBA" id="ARBA00022692"/>
    </source>
</evidence>
<keyword evidence="7 8" id="KW-0472">Membrane</keyword>
<evidence type="ECO:0000256" key="4">
    <source>
        <dbReference type="ARBA" id="ARBA00022475"/>
    </source>
</evidence>
<feature type="transmembrane region" description="Helical" evidence="8">
    <location>
        <begin position="50"/>
        <end position="67"/>
    </location>
</feature>
<evidence type="ECO:0000256" key="7">
    <source>
        <dbReference type="ARBA" id="ARBA00023136"/>
    </source>
</evidence>
<comment type="similarity">
    <text evidence="2">Belongs to the autoinducer-2 exporter (AI-2E) (TC 2.A.86) family.</text>
</comment>
<evidence type="ECO:0000256" key="3">
    <source>
        <dbReference type="ARBA" id="ARBA00022448"/>
    </source>
</evidence>
<feature type="transmembrane region" description="Helical" evidence="8">
    <location>
        <begin position="179"/>
        <end position="199"/>
    </location>
</feature>
<sequence length="387" mass="43998">MKINWNIKYTTIAIYSFIVVCCSIIFYLITSEINLFKIKVSKSIATLQPFIIGFAIAYLLNFVLKFYEEKVLTLKLFKNFKPKSKRSLGLLFTYTTLVLLLYLFMNFVLPQLTASVVGLANDIPHYVNNVTKSLDNFTTRLDLREEYLNLIVDKWNDFVNYIIKFVTNLIPMLGNLLKAIASSIWNIVLGLIVSIYLLIDKEKFFALSKKVTYSLFSKTYSDKILELTHRSNNIFGRFISGKILDSFIIGILTFIVLTIFKMPYTILVSFIVGITNIIPFFGPFIGAVPSFFIILFVSPIKALWFLLIILVIQQIDGNIIGPKILGESLGISAFWILFSLLVTGKIFGLMGMIIGVPLFAIIYSIVKDIVESKLKQKGLPSETSDYM</sequence>
<feature type="transmembrane region" description="Helical" evidence="8">
    <location>
        <begin position="290"/>
        <end position="312"/>
    </location>
</feature>
<evidence type="ECO:0000313" key="10">
    <source>
        <dbReference type="Proteomes" id="UP000749471"/>
    </source>
</evidence>